<dbReference type="EMBL" id="CAMXCT010000181">
    <property type="protein sequence ID" value="CAI3975122.1"/>
    <property type="molecule type" value="Genomic_DNA"/>
</dbReference>
<proteinExistence type="predicted"/>
<keyword evidence="1" id="KW-0472">Membrane</keyword>
<keyword evidence="1" id="KW-1133">Transmembrane helix</keyword>
<name>A0A9P1BKN0_9DINO</name>
<evidence type="ECO:0000313" key="2">
    <source>
        <dbReference type="EMBL" id="CAI3975122.1"/>
    </source>
</evidence>
<dbReference type="Proteomes" id="UP001152797">
    <property type="component" value="Unassembled WGS sequence"/>
</dbReference>
<dbReference type="EMBL" id="CAMXCT030000181">
    <property type="protein sequence ID" value="CAL4762434.1"/>
    <property type="molecule type" value="Genomic_DNA"/>
</dbReference>
<sequence length="348" mass="38551">MGVFGRAEKKRKVSKWVESAARSSIWGGHNADEIDSINTLGGVVSALALSFVLGLQYMVAPGTDEMQYADFRSMLCKSQEFRNYVIDVFKTEDIGKHREESFNFTKMIRLNTYMDIEQFLRTEVAHRYGEADGPQKHIACISDKDVETAVAFMAVEFPMEHLRAFVLQTGDFYRWSKVSESIGGMCAALIFASLLWSIMLNLSLALAPVREDSTGTALVAWLMIGGPTMMVNYLFLLVGLIAFFFTHGRMLVALSPFVGATMRNTVDISLFAILLPVFVIGLVLGIGATIWSARNSKEVAKEEASESTGAKAAGDADAVPIQIEDKLQKLPETREKEESIVDVKETRM</sequence>
<dbReference type="OrthoDB" id="422979at2759"/>
<dbReference type="AlphaFoldDB" id="A0A9P1BKN0"/>
<organism evidence="2">
    <name type="scientific">Cladocopium goreaui</name>
    <dbReference type="NCBI Taxonomy" id="2562237"/>
    <lineage>
        <taxon>Eukaryota</taxon>
        <taxon>Sar</taxon>
        <taxon>Alveolata</taxon>
        <taxon>Dinophyceae</taxon>
        <taxon>Suessiales</taxon>
        <taxon>Symbiodiniaceae</taxon>
        <taxon>Cladocopium</taxon>
    </lineage>
</organism>
<reference evidence="3 4" key="2">
    <citation type="submission" date="2024-05" db="EMBL/GenBank/DDBJ databases">
        <authorList>
            <person name="Chen Y."/>
            <person name="Shah S."/>
            <person name="Dougan E. K."/>
            <person name="Thang M."/>
            <person name="Chan C."/>
        </authorList>
    </citation>
    <scope>NUCLEOTIDE SEQUENCE [LARGE SCALE GENOMIC DNA]</scope>
</reference>
<feature type="transmembrane region" description="Helical" evidence="1">
    <location>
        <begin position="266"/>
        <end position="291"/>
    </location>
</feature>
<evidence type="ECO:0000256" key="1">
    <source>
        <dbReference type="SAM" id="Phobius"/>
    </source>
</evidence>
<reference evidence="2" key="1">
    <citation type="submission" date="2022-10" db="EMBL/GenBank/DDBJ databases">
        <authorList>
            <person name="Chen Y."/>
            <person name="Dougan E. K."/>
            <person name="Chan C."/>
            <person name="Rhodes N."/>
            <person name="Thang M."/>
        </authorList>
    </citation>
    <scope>NUCLEOTIDE SEQUENCE</scope>
</reference>
<feature type="transmembrane region" description="Helical" evidence="1">
    <location>
        <begin position="218"/>
        <end position="245"/>
    </location>
</feature>
<evidence type="ECO:0000313" key="3">
    <source>
        <dbReference type="EMBL" id="CAL4762434.1"/>
    </source>
</evidence>
<dbReference type="EMBL" id="CAMXCT020000181">
    <property type="protein sequence ID" value="CAL1128497.1"/>
    <property type="molecule type" value="Genomic_DNA"/>
</dbReference>
<evidence type="ECO:0000313" key="4">
    <source>
        <dbReference type="Proteomes" id="UP001152797"/>
    </source>
</evidence>
<accession>A0A9P1BKN0</accession>
<gene>
    <name evidence="2" type="ORF">C1SCF055_LOCUS3482</name>
</gene>
<keyword evidence="1" id="KW-0812">Transmembrane</keyword>
<feature type="transmembrane region" description="Helical" evidence="1">
    <location>
        <begin position="182"/>
        <end position="206"/>
    </location>
</feature>
<keyword evidence="4" id="KW-1185">Reference proteome</keyword>
<protein>
    <submittedName>
        <fullName evidence="2">Uncharacterized protein</fullName>
    </submittedName>
</protein>
<comment type="caution">
    <text evidence="2">The sequence shown here is derived from an EMBL/GenBank/DDBJ whole genome shotgun (WGS) entry which is preliminary data.</text>
</comment>